<keyword evidence="9" id="KW-0227">DNA damage</keyword>
<dbReference type="OMA" id="GRNKMGF"/>
<feature type="compositionally biased region" description="Low complexity" evidence="21">
    <location>
        <begin position="96"/>
        <end position="109"/>
    </location>
</feature>
<dbReference type="InterPro" id="IPR043502">
    <property type="entry name" value="DNA/RNA_pol_sf"/>
</dbReference>
<dbReference type="GO" id="GO:0008270">
    <property type="term" value="F:zinc ion binding"/>
    <property type="evidence" value="ECO:0007669"/>
    <property type="project" value="UniProtKB-KW"/>
</dbReference>
<evidence type="ECO:0000259" key="26">
    <source>
        <dbReference type="Pfam" id="PF24065"/>
    </source>
</evidence>
<feature type="region of interest" description="Disordered" evidence="21">
    <location>
        <begin position="795"/>
        <end position="826"/>
    </location>
</feature>
<dbReference type="SMART" id="SM00486">
    <property type="entry name" value="POLBc"/>
    <property type="match status" value="1"/>
</dbReference>
<dbReference type="InterPro" id="IPR030559">
    <property type="entry name" value="PolZ_Rev3"/>
</dbReference>
<dbReference type="GO" id="GO:0003887">
    <property type="term" value="F:DNA-directed DNA polymerase activity"/>
    <property type="evidence" value="ECO:0007669"/>
    <property type="project" value="UniProtKB-KW"/>
</dbReference>
<organism evidence="27 28">
    <name type="scientific">Tilletiaria anomala (strain ATCC 24038 / CBS 436.72 / UBC 951)</name>
    <dbReference type="NCBI Taxonomy" id="1037660"/>
    <lineage>
        <taxon>Eukaryota</taxon>
        <taxon>Fungi</taxon>
        <taxon>Dikarya</taxon>
        <taxon>Basidiomycota</taxon>
        <taxon>Ustilaginomycotina</taxon>
        <taxon>Exobasidiomycetes</taxon>
        <taxon>Georgefischeriales</taxon>
        <taxon>Tilletiariaceae</taxon>
        <taxon>Tilletiaria</taxon>
    </lineage>
</organism>
<evidence type="ECO:0000256" key="7">
    <source>
        <dbReference type="ARBA" id="ARBA00022705"/>
    </source>
</evidence>
<keyword evidence="16" id="KW-0234">DNA repair</keyword>
<proteinExistence type="inferred from homology"/>
<keyword evidence="12 20" id="KW-0239">DNA-directed DNA polymerase</keyword>
<keyword evidence="15 20" id="KW-0238">DNA-binding</keyword>
<feature type="region of interest" description="Disordered" evidence="21">
    <location>
        <begin position="14"/>
        <end position="114"/>
    </location>
</feature>
<accession>A0A066VI20</accession>
<dbReference type="FunFam" id="1.10.287.690:FF:000002">
    <property type="entry name" value="DNA polymerase zeta"/>
    <property type="match status" value="1"/>
</dbReference>
<keyword evidence="6 20" id="KW-0548">Nucleotidyltransferase</keyword>
<evidence type="ECO:0000256" key="16">
    <source>
        <dbReference type="ARBA" id="ARBA00023204"/>
    </source>
</evidence>
<dbReference type="InterPro" id="IPR036397">
    <property type="entry name" value="RNaseH_sf"/>
</dbReference>
<dbReference type="InterPro" id="IPR006172">
    <property type="entry name" value="DNA-dir_DNA_pol_B"/>
</dbReference>
<dbReference type="GO" id="GO:0000724">
    <property type="term" value="P:double-strand break repair via homologous recombination"/>
    <property type="evidence" value="ECO:0007669"/>
    <property type="project" value="TreeGrafter"/>
</dbReference>
<dbReference type="GO" id="GO:0016035">
    <property type="term" value="C:zeta DNA polymerase complex"/>
    <property type="evidence" value="ECO:0007669"/>
    <property type="project" value="InterPro"/>
</dbReference>
<feature type="domain" description="DNA polymerase delta/zeta catalytic subunit N-terminal" evidence="25">
    <location>
        <begin position="170"/>
        <end position="250"/>
    </location>
</feature>
<keyword evidence="17 20" id="KW-0539">Nucleus</keyword>
<dbReference type="Pfam" id="PF03104">
    <property type="entry name" value="DNA_pol_B_exo1"/>
    <property type="match status" value="1"/>
</dbReference>
<feature type="compositionally biased region" description="Gly residues" evidence="21">
    <location>
        <begin position="583"/>
        <end position="594"/>
    </location>
</feature>
<evidence type="ECO:0000256" key="17">
    <source>
        <dbReference type="ARBA" id="ARBA00023242"/>
    </source>
</evidence>
<dbReference type="SUPFAM" id="SSF53098">
    <property type="entry name" value="Ribonuclease H-like"/>
    <property type="match status" value="1"/>
</dbReference>
<dbReference type="GO" id="GO:0006260">
    <property type="term" value="P:DNA replication"/>
    <property type="evidence" value="ECO:0007669"/>
    <property type="project" value="UniProtKB-KW"/>
</dbReference>
<dbReference type="Proteomes" id="UP000027361">
    <property type="component" value="Unassembled WGS sequence"/>
</dbReference>
<dbReference type="PANTHER" id="PTHR45812">
    <property type="entry name" value="DNA POLYMERASE ZETA CATALYTIC SUBUNIT"/>
    <property type="match status" value="1"/>
</dbReference>
<evidence type="ECO:0000256" key="5">
    <source>
        <dbReference type="ARBA" id="ARBA00022679"/>
    </source>
</evidence>
<feature type="compositionally biased region" description="Basic and acidic residues" evidence="21">
    <location>
        <begin position="457"/>
        <end position="474"/>
    </location>
</feature>
<dbReference type="Gene3D" id="3.30.342.10">
    <property type="entry name" value="DNA Polymerase, chain B, domain 1"/>
    <property type="match status" value="1"/>
</dbReference>
<evidence type="ECO:0000256" key="12">
    <source>
        <dbReference type="ARBA" id="ARBA00022932"/>
    </source>
</evidence>
<feature type="domain" description="C4-type zinc-finger of DNA polymerase delta" evidence="24">
    <location>
        <begin position="1824"/>
        <end position="1892"/>
    </location>
</feature>
<dbReference type="GeneID" id="25262980"/>
<feature type="compositionally biased region" description="Basic and acidic residues" evidence="21">
    <location>
        <begin position="76"/>
        <end position="87"/>
    </location>
</feature>
<dbReference type="CDD" id="cd05534">
    <property type="entry name" value="POLBc_zeta"/>
    <property type="match status" value="1"/>
</dbReference>
<reference evidence="27 28" key="1">
    <citation type="submission" date="2014-05" db="EMBL/GenBank/DDBJ databases">
        <title>Draft genome sequence of a rare smut relative, Tilletiaria anomala UBC 951.</title>
        <authorList>
            <consortium name="DOE Joint Genome Institute"/>
            <person name="Toome M."/>
            <person name="Kuo A."/>
            <person name="Henrissat B."/>
            <person name="Lipzen A."/>
            <person name="Tritt A."/>
            <person name="Yoshinaga Y."/>
            <person name="Zane M."/>
            <person name="Barry K."/>
            <person name="Grigoriev I.V."/>
            <person name="Spatafora J.W."/>
            <person name="Aimea M.C."/>
        </authorList>
    </citation>
    <scope>NUCLEOTIDE SEQUENCE [LARGE SCALE GENOMIC DNA]</scope>
    <source>
        <strain evidence="27 28">UBC 951</strain>
    </source>
</reference>
<feature type="region of interest" description="Disordered" evidence="21">
    <location>
        <begin position="562"/>
        <end position="642"/>
    </location>
</feature>
<evidence type="ECO:0000256" key="11">
    <source>
        <dbReference type="ARBA" id="ARBA00022833"/>
    </source>
</evidence>
<evidence type="ECO:0000256" key="9">
    <source>
        <dbReference type="ARBA" id="ARBA00022763"/>
    </source>
</evidence>
<dbReference type="PRINTS" id="PR00106">
    <property type="entry name" value="DNAPOLB"/>
</dbReference>
<feature type="region of interest" description="Disordered" evidence="21">
    <location>
        <begin position="457"/>
        <end position="485"/>
    </location>
</feature>
<keyword evidence="7 20" id="KW-0235">DNA replication</keyword>
<dbReference type="Pfam" id="PF24055">
    <property type="entry name" value="POL3_N"/>
    <property type="match status" value="1"/>
</dbReference>
<evidence type="ECO:0000256" key="19">
    <source>
        <dbReference type="ARBA" id="ARBA00066055"/>
    </source>
</evidence>
<evidence type="ECO:0000256" key="1">
    <source>
        <dbReference type="ARBA" id="ARBA00001966"/>
    </source>
</evidence>
<keyword evidence="13 20" id="KW-0408">Iron</keyword>
<evidence type="ECO:0000259" key="22">
    <source>
        <dbReference type="Pfam" id="PF00136"/>
    </source>
</evidence>
<dbReference type="RefSeq" id="XP_013241630.1">
    <property type="nucleotide sequence ID" value="XM_013386176.1"/>
</dbReference>
<evidence type="ECO:0000259" key="25">
    <source>
        <dbReference type="Pfam" id="PF24055"/>
    </source>
</evidence>
<dbReference type="Pfam" id="PF14260">
    <property type="entry name" value="zf-C4pol"/>
    <property type="match status" value="1"/>
</dbReference>
<dbReference type="InterPro" id="IPR023211">
    <property type="entry name" value="DNA_pol_palm_dom_sf"/>
</dbReference>
<dbReference type="CDD" id="cd05778">
    <property type="entry name" value="DNA_polB_zeta_exo"/>
    <property type="match status" value="1"/>
</dbReference>
<dbReference type="STRING" id="1037660.A0A066VI20"/>
<dbReference type="FunCoup" id="A0A066VI20">
    <property type="interactions" value="292"/>
</dbReference>
<evidence type="ECO:0000259" key="23">
    <source>
        <dbReference type="Pfam" id="PF03104"/>
    </source>
</evidence>
<dbReference type="InterPro" id="IPR012337">
    <property type="entry name" value="RNaseH-like_sf"/>
</dbReference>
<evidence type="ECO:0000256" key="6">
    <source>
        <dbReference type="ARBA" id="ARBA00022695"/>
    </source>
</evidence>
<feature type="domain" description="DNA-directed DNA polymerase family B multifunctional" evidence="22">
    <location>
        <begin position="1329"/>
        <end position="1775"/>
    </location>
</feature>
<dbReference type="InterPro" id="IPR025687">
    <property type="entry name" value="Znf-C4pol"/>
</dbReference>
<feature type="compositionally biased region" description="Low complexity" evidence="21">
    <location>
        <begin position="873"/>
        <end position="894"/>
    </location>
</feature>
<evidence type="ECO:0000313" key="28">
    <source>
        <dbReference type="Proteomes" id="UP000027361"/>
    </source>
</evidence>
<dbReference type="GO" id="GO:0005634">
    <property type="term" value="C:nucleus"/>
    <property type="evidence" value="ECO:0007669"/>
    <property type="project" value="UniProtKB-SubCell"/>
</dbReference>
<dbReference type="Gene3D" id="3.30.420.10">
    <property type="entry name" value="Ribonuclease H-like superfamily/Ribonuclease H"/>
    <property type="match status" value="1"/>
</dbReference>
<evidence type="ECO:0000256" key="15">
    <source>
        <dbReference type="ARBA" id="ARBA00023125"/>
    </source>
</evidence>
<comment type="subcellular location">
    <subcellularLocation>
        <location evidence="2 20">Nucleus</location>
    </subcellularLocation>
</comment>
<evidence type="ECO:0000256" key="2">
    <source>
        <dbReference type="ARBA" id="ARBA00004123"/>
    </source>
</evidence>
<dbReference type="GO" id="GO:0000166">
    <property type="term" value="F:nucleotide binding"/>
    <property type="evidence" value="ECO:0007669"/>
    <property type="project" value="InterPro"/>
</dbReference>
<evidence type="ECO:0000256" key="20">
    <source>
        <dbReference type="RuleBase" id="RU000442"/>
    </source>
</evidence>
<evidence type="ECO:0000256" key="18">
    <source>
        <dbReference type="ARBA" id="ARBA00049244"/>
    </source>
</evidence>
<dbReference type="FunFam" id="3.30.342.10:FF:000018">
    <property type="entry name" value="DNA polymerase"/>
    <property type="match status" value="1"/>
</dbReference>
<keyword evidence="4 20" id="KW-0004">4Fe-4S</keyword>
<feature type="region of interest" description="Disordered" evidence="21">
    <location>
        <begin position="732"/>
        <end position="757"/>
    </location>
</feature>
<evidence type="ECO:0000313" key="27">
    <source>
        <dbReference type="EMBL" id="KDN41161.1"/>
    </source>
</evidence>
<sequence length="1931" mass="215381">MASHWADVIAPCRVRSSNTLPRSGGSPLPTESFDMKRDESIVKAGDWFIRPDTPPMDGENDGEHPMALSNSPPHLHVRDKPIRDKPQGKQPLDQQGSRSSGARSGSDGSEGNEEPFFRVRLINIDHAMTEAGPFDRTETAFSPSPLARVPVLRVFGATPAGQRVCMHVHGFFPYTYVEYKGALQPEHVLSYISRLGQELNAAIAASLRRNPYNERCKYINAIHLVKGIPFYGYHVGYSYFLKISFTDPSLNARIHTILETGRVMKTRFQAFEIHVRYQLQWMLDYNIYGCGFVDVEECYFRAPLPESDPFLSKPSSNDVQQRQLWTHSNTPANLVQDDYVSKNSHCELEVDIRVSAILNRRSLCARDIHHRVGERDTLSLSVGGKDGCAQKLVPSLVGLWEEEQRRRLSRGLSASIPPPKSVEGGRALKDGEHPRWQAEDRLWQFVHARIKDERRALGGVHEPRNGATKVEDKANPNSHSSGEKEGIFLNEDEMVKREEAILKERLKERLTAPHALEKYIVSAFDSVDVMHEDHRRTRKVAQIINDPYNPFSSQFSMTAAVESTASSGEHGSSKKRNTHAASGGAGAGVAGNAGTGSSKLKSPRRTAKSSSPPLFDREHQQQPVATNSSGGSNSTTTGPKAGLASTPAILCLGDTANNESSNEVHLADEDRSSHAAVPQMQSQEDLDFFQSQEFQARLRQVELQAHHAEGSDAGDESEGEKEVDALADELAASPVQGTPNGAKRKATSNPSTPNKRFHATNRRAAAALTPPSAAFAAKDSSTKFLVTLTKRHAPETPAHGFAPTKSSSLGMEGAEASDLGRSSEHSLQVTRIANRRKGVNQSLVPETPTIHLRRNRQHVAFVELPDTNASKHPTVATAPATPASRVSSSVPNSSYTKADSSSRASHTAETGATFFQFAYVAPSKDEVMNTFADFNLPREDHAAPFFSNPADVPDRPREYAGRSFTFKSITLPFLDDFEHCSRDERVGNGNDHAAAHSETVGGRISRKHCFCAWEYLHSAPSRVETFAWVRRERAIAAQSQRRRRKRLLSQIEKMTQQQAEATYNFKFSHHQPTSLVHRGKQHMTVFALEAHACSRKELLPNPEVDPIGVIAYSFQNEDETLEDTGSRPGLRTGVIVVARDETAMGRVALSCEVHVVATEEDAFVTLITLVRKFDPEILVGYEIHNESWGYIIERAHKAYDLDMVLELGRVKESSTGITKGKLDNWGYTQTSALRITGRHVLNIWRLMRGEVALTQYTYENIVYHLLHRRVPKFSSATLTAWWRAVKTPELLRRVIAVMVSRAETDLEILEASELVMRTAEFSKIYGVDFFSVLSRGSQFKVESVMFRIAKPESFILPSPSTIQVASQNAAECIPLIMEPQSAFFKGPLIVLDFQSLYPSVMIAYNICYSTCLGRVADFKGVQKFGFSELNPPRGLLTLLKDDITISPNGLIYVKPHVRRSLLAKMLSEILETRVMIKGSTKGVKDDKVFLRLQNARQLSLKLLANVTYGYTSASFSGRMPCVEIADSIVQYGRETLEKAIQIIDNEPKWGAKVVYGDTDSVFIYLEGRTKDDAFKIGNDIANKVTAQNPKPVKLKFEKVYLPSILLAKKRYVGYKFEHPDEDIPTFDAKGIETVRRDGNAALQRIQEACIRILFRTRDLSQVKFFLLRQWQKILEGRVNLQDFVIAKEVRIGSYSDKVPPPPGVAVATRKMMLDPRAEPQYAERVPYIISQGEPKAKLNDQAVSPEVMLQNPGLHLNGIYYIERSIMQPLARIFNLLGADVERWFKEMPRVRPIYQGRLQLDLADAGHKVQRLTLAEHYRVEHCLICGETTDKVLCLDCRLAPQASTLRVTSRLHVAQQRQLAMSRICASCSSFPHPEDSPCVSLDCPMLFAKVKGGLEVENTHALLRHLDNAFDDSSNQTANSWISLGKF</sequence>
<evidence type="ECO:0000256" key="14">
    <source>
        <dbReference type="ARBA" id="ARBA00023014"/>
    </source>
</evidence>
<comment type="similarity">
    <text evidence="3 20">Belongs to the DNA polymerase type-B family.</text>
</comment>
<dbReference type="InterPro" id="IPR017964">
    <property type="entry name" value="DNA-dir_DNA_pol_B_CS"/>
</dbReference>
<gene>
    <name evidence="27" type="ORF">K437DRAFT_238501</name>
</gene>
<dbReference type="EC" id="2.7.7.7" evidence="20"/>
<dbReference type="Gene3D" id="1.10.287.690">
    <property type="entry name" value="Helix hairpin bin"/>
    <property type="match status" value="1"/>
</dbReference>
<evidence type="ECO:0000259" key="24">
    <source>
        <dbReference type="Pfam" id="PF14260"/>
    </source>
</evidence>
<evidence type="ECO:0000256" key="4">
    <source>
        <dbReference type="ARBA" id="ARBA00022485"/>
    </source>
</evidence>
<feature type="compositionally biased region" description="Low complexity" evidence="21">
    <location>
        <begin position="626"/>
        <end position="638"/>
    </location>
</feature>
<dbReference type="InParanoid" id="A0A066VI20"/>
<dbReference type="Pfam" id="PF00136">
    <property type="entry name" value="DNA_pol_B"/>
    <property type="match status" value="1"/>
</dbReference>
<keyword evidence="14 20" id="KW-0411">Iron-sulfur</keyword>
<feature type="region of interest" description="Disordered" evidence="21">
    <location>
        <begin position="868"/>
        <end position="906"/>
    </location>
</feature>
<dbReference type="HOGENOM" id="CLU_000203_3_1_1"/>
<dbReference type="OrthoDB" id="2414538at2759"/>
<dbReference type="GO" id="GO:0051539">
    <property type="term" value="F:4 iron, 4 sulfur cluster binding"/>
    <property type="evidence" value="ECO:0007669"/>
    <property type="project" value="UniProtKB-KW"/>
</dbReference>
<comment type="cofactor">
    <cofactor evidence="1 20">
        <name>[4Fe-4S] cluster</name>
        <dbReference type="ChEBI" id="CHEBI:49883"/>
    </cofactor>
</comment>
<keyword evidence="10 20" id="KW-0863">Zinc-finger</keyword>
<feature type="region of interest" description="Disordered" evidence="21">
    <location>
        <begin position="410"/>
        <end position="433"/>
    </location>
</feature>
<keyword evidence="8 20" id="KW-0479">Metal-binding</keyword>
<dbReference type="Pfam" id="PF24065">
    <property type="entry name" value="REV3_N"/>
    <property type="match status" value="1"/>
</dbReference>
<dbReference type="InterPro" id="IPR006134">
    <property type="entry name" value="DNA-dir_DNA_pol_B_multi_dom"/>
</dbReference>
<dbReference type="PANTHER" id="PTHR45812:SF1">
    <property type="entry name" value="DNA POLYMERASE ZETA CATALYTIC SUBUNIT"/>
    <property type="match status" value="1"/>
</dbReference>
<dbReference type="Gene3D" id="1.10.132.60">
    <property type="entry name" value="DNA polymerase family B, C-terminal domain"/>
    <property type="match status" value="1"/>
</dbReference>
<comment type="subunit">
    <text evidence="19">Forms DNA polymerase zeta with REV7.</text>
</comment>
<feature type="domain" description="DNA-directed DNA polymerase family B exonuclease" evidence="23">
    <location>
        <begin position="1056"/>
        <end position="1258"/>
    </location>
</feature>
<evidence type="ECO:0000256" key="3">
    <source>
        <dbReference type="ARBA" id="ARBA00005755"/>
    </source>
</evidence>
<dbReference type="SUPFAM" id="SSF56672">
    <property type="entry name" value="DNA/RNA polymerases"/>
    <property type="match status" value="1"/>
</dbReference>
<dbReference type="InterPro" id="IPR042087">
    <property type="entry name" value="DNA_pol_B_thumb"/>
</dbReference>
<feature type="compositionally biased region" description="Polar residues" evidence="21">
    <location>
        <begin position="895"/>
        <end position="906"/>
    </location>
</feature>
<dbReference type="InterPro" id="IPR006133">
    <property type="entry name" value="DNA-dir_DNA_pol_B_exonuc"/>
</dbReference>
<feature type="domain" description="DNA polymerase zeta catalytic subunit N-terminal" evidence="26">
    <location>
        <begin position="117"/>
        <end position="169"/>
    </location>
</feature>
<comment type="caution">
    <text evidence="27">The sequence shown here is derived from an EMBL/GenBank/DDBJ whole genome shotgun (WGS) entry which is preliminary data.</text>
</comment>
<evidence type="ECO:0000256" key="8">
    <source>
        <dbReference type="ARBA" id="ARBA00022723"/>
    </source>
</evidence>
<keyword evidence="28" id="KW-1185">Reference proteome</keyword>
<comment type="catalytic activity">
    <reaction evidence="18 20">
        <text>DNA(n) + a 2'-deoxyribonucleoside 5'-triphosphate = DNA(n+1) + diphosphate</text>
        <dbReference type="Rhea" id="RHEA:22508"/>
        <dbReference type="Rhea" id="RHEA-COMP:17339"/>
        <dbReference type="Rhea" id="RHEA-COMP:17340"/>
        <dbReference type="ChEBI" id="CHEBI:33019"/>
        <dbReference type="ChEBI" id="CHEBI:61560"/>
        <dbReference type="ChEBI" id="CHEBI:173112"/>
        <dbReference type="EC" id="2.7.7.7"/>
    </reaction>
</comment>
<dbReference type="InterPro" id="IPR056435">
    <property type="entry name" value="DPOD/Z_N"/>
</dbReference>
<protein>
    <recommendedName>
        <fullName evidence="20">DNA polymerase</fullName>
        <ecNumber evidence="20">2.7.7.7</ecNumber>
    </recommendedName>
</protein>
<dbReference type="FunFam" id="1.10.132.60:FF:000007">
    <property type="entry name" value="DNA polymerase"/>
    <property type="match status" value="1"/>
</dbReference>
<dbReference type="FunFam" id="3.30.420.10:FF:000024">
    <property type="entry name" value="DNA polymerase zeta catalytic subunit"/>
    <property type="match status" value="1"/>
</dbReference>
<dbReference type="GO" id="GO:0042276">
    <property type="term" value="P:error-prone translesion synthesis"/>
    <property type="evidence" value="ECO:0007669"/>
    <property type="project" value="TreeGrafter"/>
</dbReference>
<dbReference type="InterPro" id="IPR056447">
    <property type="entry name" value="REV3_N"/>
</dbReference>
<keyword evidence="5 20" id="KW-0808">Transferase</keyword>
<dbReference type="EMBL" id="JMSN01000083">
    <property type="protein sequence ID" value="KDN41161.1"/>
    <property type="molecule type" value="Genomic_DNA"/>
</dbReference>
<dbReference type="Gene3D" id="3.90.1600.10">
    <property type="entry name" value="Palm domain of DNA polymerase"/>
    <property type="match status" value="1"/>
</dbReference>
<evidence type="ECO:0000256" key="13">
    <source>
        <dbReference type="ARBA" id="ARBA00023004"/>
    </source>
</evidence>
<dbReference type="PROSITE" id="PS00116">
    <property type="entry name" value="DNA_POLYMERASE_B"/>
    <property type="match status" value="1"/>
</dbReference>
<evidence type="ECO:0000256" key="21">
    <source>
        <dbReference type="SAM" id="MobiDB-lite"/>
    </source>
</evidence>
<dbReference type="GO" id="GO:0003677">
    <property type="term" value="F:DNA binding"/>
    <property type="evidence" value="ECO:0007669"/>
    <property type="project" value="UniProtKB-KW"/>
</dbReference>
<evidence type="ECO:0000256" key="10">
    <source>
        <dbReference type="ARBA" id="ARBA00022771"/>
    </source>
</evidence>
<keyword evidence="11 20" id="KW-0862">Zinc</keyword>
<name>A0A066VI20_TILAU</name>